<dbReference type="KEGG" id="halc:EY643_06160"/>
<dbReference type="Proteomes" id="UP000326287">
    <property type="component" value="Chromosome"/>
</dbReference>
<dbReference type="OrthoDB" id="9047442at2"/>
<keyword evidence="2 5" id="KW-0436">Ligase</keyword>
<evidence type="ECO:0000256" key="2">
    <source>
        <dbReference type="ARBA" id="ARBA00022598"/>
    </source>
</evidence>
<gene>
    <name evidence="5" type="ORF">EY643_06160</name>
</gene>
<dbReference type="Gene3D" id="3.30.300.30">
    <property type="match status" value="1"/>
</dbReference>
<dbReference type="EMBL" id="CP036422">
    <property type="protein sequence ID" value="QFU75267.1"/>
    <property type="molecule type" value="Genomic_DNA"/>
</dbReference>
<feature type="domain" description="AMP-binding enzyme C-terminal" evidence="4">
    <location>
        <begin position="491"/>
        <end position="566"/>
    </location>
</feature>
<proteinExistence type="inferred from homology"/>
<feature type="domain" description="AMP-dependent synthetase/ligase" evidence="3">
    <location>
        <begin position="80"/>
        <end position="441"/>
    </location>
</feature>
<dbReference type="Gene3D" id="3.40.50.12780">
    <property type="entry name" value="N-terminal domain of ligase-like"/>
    <property type="match status" value="1"/>
</dbReference>
<dbReference type="InterPro" id="IPR025110">
    <property type="entry name" value="AMP-bd_C"/>
</dbReference>
<evidence type="ECO:0000313" key="5">
    <source>
        <dbReference type="EMBL" id="QFU75267.1"/>
    </source>
</evidence>
<reference evidence="5 6" key="1">
    <citation type="submission" date="2019-02" db="EMBL/GenBank/DDBJ databases">
        <authorList>
            <person name="Li S.-H."/>
        </authorList>
    </citation>
    <scope>NUCLEOTIDE SEQUENCE [LARGE SCALE GENOMIC DNA]</scope>
    <source>
        <strain evidence="5 6">IMCC14385</strain>
    </source>
</reference>
<dbReference type="Pfam" id="PF13193">
    <property type="entry name" value="AMP-binding_C"/>
    <property type="match status" value="1"/>
</dbReference>
<dbReference type="PANTHER" id="PTHR43767">
    <property type="entry name" value="LONG-CHAIN-FATTY-ACID--COA LIGASE"/>
    <property type="match status" value="1"/>
</dbReference>
<accession>A0A5P9NHG3</accession>
<protein>
    <submittedName>
        <fullName evidence="5">Long-chain-fatty-acid--CoA ligase</fullName>
    </submittedName>
</protein>
<keyword evidence="6" id="KW-1185">Reference proteome</keyword>
<evidence type="ECO:0000259" key="3">
    <source>
        <dbReference type="Pfam" id="PF00501"/>
    </source>
</evidence>
<comment type="similarity">
    <text evidence="1">Belongs to the ATP-dependent AMP-binding enzyme family.</text>
</comment>
<dbReference type="SUPFAM" id="SSF56801">
    <property type="entry name" value="Acetyl-CoA synthetase-like"/>
    <property type="match status" value="1"/>
</dbReference>
<dbReference type="Pfam" id="PF00501">
    <property type="entry name" value="AMP-binding"/>
    <property type="match status" value="1"/>
</dbReference>
<dbReference type="PANTHER" id="PTHR43767:SF1">
    <property type="entry name" value="NONRIBOSOMAL PEPTIDE SYNTHASE PES1 (EUROFUNG)-RELATED"/>
    <property type="match status" value="1"/>
</dbReference>
<evidence type="ECO:0000256" key="1">
    <source>
        <dbReference type="ARBA" id="ARBA00006432"/>
    </source>
</evidence>
<dbReference type="InterPro" id="IPR050237">
    <property type="entry name" value="ATP-dep_AMP-bd_enzyme"/>
</dbReference>
<dbReference type="InterPro" id="IPR042099">
    <property type="entry name" value="ANL_N_sf"/>
</dbReference>
<organism evidence="5 6">
    <name type="scientific">Halioglobus maricola</name>
    <dbReference type="NCBI Taxonomy" id="2601894"/>
    <lineage>
        <taxon>Bacteria</taxon>
        <taxon>Pseudomonadati</taxon>
        <taxon>Pseudomonadota</taxon>
        <taxon>Gammaproteobacteria</taxon>
        <taxon>Cellvibrionales</taxon>
        <taxon>Halieaceae</taxon>
        <taxon>Halioglobus</taxon>
    </lineage>
</organism>
<sequence>MSLSLMFIPLLLKIASRGLKQSALFIVSVARFGNFWHYKCNARWIDTWGPHHQTLEPQNSLITGPITTMLVHHYLEYYGRNMPDLHCLSSEGATYSYGEVNARANRLAHGLLSLGVDAGERVGILGENDLAHLLLYMATSKIGAVSVSLNYRLAPAELAYIIDDANCRALLALDGMGDTLGELRSQVDSNISVISQGFENTLILDTWSANFPATNPEREISPNSAFVQLYTSGTTGNPKGVVSSHFNMLSLAAMNTAATPHRPSPGYSTILCAPMFHIGGTGSIVYNVSHGMHTLMHRVFDPARIVDDIETHGVNNIFMVPAMIMAVLQLPNIEQRDFSKLKQVFYGASPISESVLRRALDIFQCDFIQMYGMTETTGTVVNLTADDHRKALDGRPELLRSCGRPSVGGKAKVVDSAGAEVPTGDIGEIWLHSDTNMLSYYNLPEATAANLTDGWVHTGDAGYMDEEGYLYLKDRMKDMVVSGGENIYPVEVENALAKHEAVQDVAVIGVPDEKFGEALLAFVVLAEDASLEAEEMVAFCREHIAGYKIPRKLEIVEELPRNPSGKILKKILREPYWADAGRGIG</sequence>
<dbReference type="GO" id="GO:0016878">
    <property type="term" value="F:acid-thiol ligase activity"/>
    <property type="evidence" value="ECO:0007669"/>
    <property type="project" value="UniProtKB-ARBA"/>
</dbReference>
<dbReference type="InterPro" id="IPR000873">
    <property type="entry name" value="AMP-dep_synth/lig_dom"/>
</dbReference>
<dbReference type="AlphaFoldDB" id="A0A5P9NHG3"/>
<name>A0A5P9NHG3_9GAMM</name>
<dbReference type="FunFam" id="3.30.300.30:FF:000008">
    <property type="entry name" value="2,3-dihydroxybenzoate-AMP ligase"/>
    <property type="match status" value="1"/>
</dbReference>
<dbReference type="InterPro" id="IPR045851">
    <property type="entry name" value="AMP-bd_C_sf"/>
</dbReference>
<dbReference type="NCBIfam" id="NF004837">
    <property type="entry name" value="PRK06187.1"/>
    <property type="match status" value="1"/>
</dbReference>
<evidence type="ECO:0000259" key="4">
    <source>
        <dbReference type="Pfam" id="PF13193"/>
    </source>
</evidence>
<evidence type="ECO:0000313" key="6">
    <source>
        <dbReference type="Proteomes" id="UP000326287"/>
    </source>
</evidence>